<keyword evidence="3" id="KW-1185">Reference proteome</keyword>
<comment type="caution">
    <text evidence="2">The sequence shown here is derived from an EMBL/GenBank/DDBJ whole genome shotgun (WGS) entry which is preliminary data.</text>
</comment>
<feature type="transmembrane region" description="Helical" evidence="1">
    <location>
        <begin position="68"/>
        <end position="91"/>
    </location>
</feature>
<dbReference type="STRING" id="435830.HMPREF0045_00100"/>
<keyword evidence="1" id="KW-0812">Transmembrane</keyword>
<name>G9PDL7_9ACTO</name>
<organism evidence="2 3">
    <name type="scientific">Actinomyces graevenitzii C83</name>
    <dbReference type="NCBI Taxonomy" id="435830"/>
    <lineage>
        <taxon>Bacteria</taxon>
        <taxon>Bacillati</taxon>
        <taxon>Actinomycetota</taxon>
        <taxon>Actinomycetes</taxon>
        <taxon>Actinomycetales</taxon>
        <taxon>Actinomycetaceae</taxon>
        <taxon>Actinomyces</taxon>
    </lineage>
</organism>
<feature type="transmembrane region" description="Helical" evidence="1">
    <location>
        <begin position="136"/>
        <end position="155"/>
    </location>
</feature>
<dbReference type="Proteomes" id="UP000003822">
    <property type="component" value="Unassembled WGS sequence"/>
</dbReference>
<evidence type="ECO:0000313" key="3">
    <source>
        <dbReference type="Proteomes" id="UP000003822"/>
    </source>
</evidence>
<feature type="transmembrane region" description="Helical" evidence="1">
    <location>
        <begin position="43"/>
        <end position="62"/>
    </location>
</feature>
<proteinExistence type="predicted"/>
<keyword evidence="1" id="KW-1133">Transmembrane helix</keyword>
<reference evidence="2 3" key="1">
    <citation type="submission" date="2011-10" db="EMBL/GenBank/DDBJ databases">
        <title>The Genome Sequence of Actinomyces graevenitzii C83.</title>
        <authorList>
            <consortium name="The Broad Institute Genome Sequencing Platform"/>
            <consortium name="The Broad Institute Genome Sequencing Center for Infectious Disease"/>
            <person name="Earl A."/>
            <person name="Ward D."/>
            <person name="Feldgarden M."/>
            <person name="Gevers D."/>
            <person name="Sibley C.D."/>
            <person name="Field T.R."/>
            <person name="Grinwis M."/>
            <person name="Eshaghurshan C.S."/>
            <person name="Surette M.G."/>
            <person name="Young S.K."/>
            <person name="Zeng Q."/>
            <person name="Gargeya S."/>
            <person name="Fitzgerald M."/>
            <person name="Haas B."/>
            <person name="Abouelleil A."/>
            <person name="Alvarado L."/>
            <person name="Arachchi H.M."/>
            <person name="Berlin A."/>
            <person name="Brown A."/>
            <person name="Chapman S.B."/>
            <person name="Chen Z."/>
            <person name="Dunbar C."/>
            <person name="Freedman E."/>
            <person name="Gearin G."/>
            <person name="Goldberg J."/>
            <person name="Griggs A."/>
            <person name="Gujja S."/>
            <person name="Heiman D."/>
            <person name="Howarth C."/>
            <person name="Larson L."/>
            <person name="Lui A."/>
            <person name="MacDonald P.J.P."/>
            <person name="Montmayeur A."/>
            <person name="Murphy C."/>
            <person name="Neiman D."/>
            <person name="Pearson M."/>
            <person name="Priest M."/>
            <person name="Roberts A."/>
            <person name="Saif S."/>
            <person name="Shea T."/>
            <person name="Shenoy N."/>
            <person name="Sisk P."/>
            <person name="Stolte C."/>
            <person name="Sykes S."/>
            <person name="Wortman J."/>
            <person name="Nusbaum C."/>
            <person name="Birren B."/>
        </authorList>
    </citation>
    <scope>NUCLEOTIDE SEQUENCE [LARGE SCALE GENOMIC DNA]</scope>
    <source>
        <strain evidence="2 3">C83</strain>
    </source>
</reference>
<dbReference type="eggNOG" id="ENOG5031H6S">
    <property type="taxonomic scope" value="Bacteria"/>
</dbReference>
<sequence length="157" mass="17531">MQAEDSPKERRRPSNSDLRLIQELQRKEPDQVRAEARVWRNGYTLLLTGTGAVLTLAAPRLGSASWPWRLALSLSFGVGILLLAVALWLVLNVEGGEHKLLRGFSLDSVLDKYGSVQAFLLDEAAQVRKRIRRSKMWAKLGALAVFIGLILTLWIPS</sequence>
<protein>
    <submittedName>
        <fullName evidence="2">Uncharacterized protein</fullName>
    </submittedName>
</protein>
<keyword evidence="1" id="KW-0472">Membrane</keyword>
<dbReference type="AlphaFoldDB" id="G9PDL7"/>
<dbReference type="EMBL" id="ACRN01000001">
    <property type="protein sequence ID" value="EHM89435.1"/>
    <property type="molecule type" value="Genomic_DNA"/>
</dbReference>
<evidence type="ECO:0000256" key="1">
    <source>
        <dbReference type="SAM" id="Phobius"/>
    </source>
</evidence>
<dbReference type="RefSeq" id="WP_005984473.1">
    <property type="nucleotide sequence ID" value="NZ_JH470338.1"/>
</dbReference>
<dbReference type="HOGENOM" id="CLU_1674165_0_0_11"/>
<accession>G9PDL7</accession>
<evidence type="ECO:0000313" key="2">
    <source>
        <dbReference type="EMBL" id="EHM89435.1"/>
    </source>
</evidence>
<gene>
    <name evidence="2" type="ORF">HMPREF0045_00100</name>
</gene>